<evidence type="ECO:0000256" key="4">
    <source>
        <dbReference type="ARBA" id="ARBA00022729"/>
    </source>
</evidence>
<evidence type="ECO:0000259" key="9">
    <source>
        <dbReference type="Pfam" id="PF25198"/>
    </source>
</evidence>
<dbReference type="AlphaFoldDB" id="E0I4H8"/>
<dbReference type="NCBIfam" id="TIGR02887">
    <property type="entry name" value="spore_ger_x_C"/>
    <property type="match status" value="1"/>
</dbReference>
<dbReference type="InterPro" id="IPR008844">
    <property type="entry name" value="Spore_GerAC-like"/>
</dbReference>
<keyword evidence="5" id="KW-0472">Membrane</keyword>
<evidence type="ECO:0000256" key="6">
    <source>
        <dbReference type="ARBA" id="ARBA00023139"/>
    </source>
</evidence>
<evidence type="ECO:0000256" key="5">
    <source>
        <dbReference type="ARBA" id="ARBA00023136"/>
    </source>
</evidence>
<dbReference type="Pfam" id="PF05504">
    <property type="entry name" value="Spore_GerAC"/>
    <property type="match status" value="1"/>
</dbReference>
<organism evidence="10 11">
    <name type="scientific">Paenibacillus curdlanolyticus YK9</name>
    <dbReference type="NCBI Taxonomy" id="717606"/>
    <lineage>
        <taxon>Bacteria</taxon>
        <taxon>Bacillati</taxon>
        <taxon>Bacillota</taxon>
        <taxon>Bacilli</taxon>
        <taxon>Bacillales</taxon>
        <taxon>Paenibacillaceae</taxon>
        <taxon>Paenibacillus</taxon>
    </lineage>
</organism>
<feature type="domain" description="Spore germination protein N-terminal" evidence="9">
    <location>
        <begin position="23"/>
        <end position="202"/>
    </location>
</feature>
<evidence type="ECO:0000313" key="10">
    <source>
        <dbReference type="EMBL" id="EFM12509.1"/>
    </source>
</evidence>
<dbReference type="InterPro" id="IPR038501">
    <property type="entry name" value="Spore_GerAC_C_sf"/>
</dbReference>
<dbReference type="Pfam" id="PF25198">
    <property type="entry name" value="Spore_GerAC_N"/>
    <property type="match status" value="1"/>
</dbReference>
<dbReference type="InterPro" id="IPR057336">
    <property type="entry name" value="GerAC_N"/>
</dbReference>
<dbReference type="EMBL" id="AEDD01000001">
    <property type="protein sequence ID" value="EFM12509.1"/>
    <property type="molecule type" value="Genomic_DNA"/>
</dbReference>
<dbReference type="Gene3D" id="3.30.300.210">
    <property type="entry name" value="Nutrient germinant receptor protein C, domain 3"/>
    <property type="match status" value="1"/>
</dbReference>
<reference evidence="10 11" key="1">
    <citation type="submission" date="2010-07" db="EMBL/GenBank/DDBJ databases">
        <title>The draft genome of Paenibacillus curdlanolyticus YK9.</title>
        <authorList>
            <consortium name="US DOE Joint Genome Institute (JGI-PGF)"/>
            <person name="Lucas S."/>
            <person name="Copeland A."/>
            <person name="Lapidus A."/>
            <person name="Cheng J.-F."/>
            <person name="Bruce D."/>
            <person name="Goodwin L."/>
            <person name="Pitluck S."/>
            <person name="Land M.L."/>
            <person name="Hauser L."/>
            <person name="Chang Y.-J."/>
            <person name="Jeffries C."/>
            <person name="Anderson I.J."/>
            <person name="Johnson E."/>
            <person name="Loganathan U."/>
            <person name="Mulhopadhyay B."/>
            <person name="Kyrpides N."/>
            <person name="Woyke T.J."/>
        </authorList>
    </citation>
    <scope>NUCLEOTIDE SEQUENCE [LARGE SCALE GENOMIC DNA]</scope>
    <source>
        <strain evidence="10 11">YK9</strain>
    </source>
</reference>
<keyword evidence="4" id="KW-0732">Signal</keyword>
<dbReference type="PANTHER" id="PTHR35789">
    <property type="entry name" value="SPORE GERMINATION PROTEIN B3"/>
    <property type="match status" value="1"/>
</dbReference>
<dbReference type="OrthoDB" id="9816067at2"/>
<dbReference type="GO" id="GO:0009847">
    <property type="term" value="P:spore germination"/>
    <property type="evidence" value="ECO:0007669"/>
    <property type="project" value="InterPro"/>
</dbReference>
<proteinExistence type="inferred from homology"/>
<evidence type="ECO:0000256" key="7">
    <source>
        <dbReference type="ARBA" id="ARBA00023288"/>
    </source>
</evidence>
<keyword evidence="11" id="KW-1185">Reference proteome</keyword>
<evidence type="ECO:0000259" key="8">
    <source>
        <dbReference type="Pfam" id="PF05504"/>
    </source>
</evidence>
<keyword evidence="3" id="KW-0309">Germination</keyword>
<feature type="domain" description="Spore germination GerAC-like C-terminal" evidence="8">
    <location>
        <begin position="228"/>
        <end position="392"/>
    </location>
</feature>
<dbReference type="RefSeq" id="WP_006036038.1">
    <property type="nucleotide sequence ID" value="NZ_AEDD01000001.1"/>
</dbReference>
<comment type="similarity">
    <text evidence="2">Belongs to the GerABKC lipoprotein family.</text>
</comment>
<comment type="subcellular location">
    <subcellularLocation>
        <location evidence="1">Membrane</location>
        <topology evidence="1">Lipid-anchor</topology>
    </subcellularLocation>
</comment>
<dbReference type="eggNOG" id="ENOG502Z9N7">
    <property type="taxonomic scope" value="Bacteria"/>
</dbReference>
<name>E0I4H8_9BACL</name>
<evidence type="ECO:0000313" key="11">
    <source>
        <dbReference type="Proteomes" id="UP000005387"/>
    </source>
</evidence>
<dbReference type="InterPro" id="IPR046953">
    <property type="entry name" value="Spore_GerAC-like_C"/>
</dbReference>
<accession>E0I4H8</accession>
<keyword evidence="6" id="KW-0564">Palmitate</keyword>
<evidence type="ECO:0000256" key="3">
    <source>
        <dbReference type="ARBA" id="ARBA00022544"/>
    </source>
</evidence>
<sequence length="402" mass="44658">MFVRLVRFLLLLVGIGLLPGCWDVREMPQLAIVSAMGIDKAPTDNHYRVSFQVINPSEISAGITESGGGRTTPITVYAGSGDTLFEAIRESSGLMPRQLFFSHTRIIVIGEQLAREGIEDIFDMFERFSETRLTSRVLIARGSSAEAVLSTLTPIERIPSNALNGKLKFTSKLTSEQMEIQIDDVIRALSSTASEPIINGIRLLGNTALGSKKKNVEQAVPIVRSRISGIALFKNGKLTRWLDGKDARGVVLLQNKMKSSVDVLPCKAEKKAIAIELLRAKTEVKTAFRNGKPYFQISVKQEGSLNEVKCSINLKKPEEIAKLEKEWSELVKKEVIGSVQVAQKEQSDIFGLGETFNRQHPKQWKKIQKDWGNLFAESDVTVTVNSFIRHSGMRIKPAFSEQ</sequence>
<dbReference type="PANTHER" id="PTHR35789:SF1">
    <property type="entry name" value="SPORE GERMINATION PROTEIN B3"/>
    <property type="match status" value="1"/>
</dbReference>
<gene>
    <name evidence="10" type="ORF">PaecuDRAFT_0020</name>
</gene>
<protein>
    <submittedName>
        <fullName evidence="10">Germination protein, Ger(X)C family</fullName>
    </submittedName>
</protein>
<dbReference type="STRING" id="717606.PaecuDRAFT_0020"/>
<evidence type="ECO:0000256" key="1">
    <source>
        <dbReference type="ARBA" id="ARBA00004635"/>
    </source>
</evidence>
<evidence type="ECO:0000256" key="2">
    <source>
        <dbReference type="ARBA" id="ARBA00007886"/>
    </source>
</evidence>
<dbReference type="GO" id="GO:0016020">
    <property type="term" value="C:membrane"/>
    <property type="evidence" value="ECO:0007669"/>
    <property type="project" value="UniProtKB-SubCell"/>
</dbReference>
<keyword evidence="7" id="KW-0449">Lipoprotein</keyword>
<dbReference type="Gene3D" id="6.20.190.10">
    <property type="entry name" value="Nutrient germinant receptor protein C, domain 1"/>
    <property type="match status" value="1"/>
</dbReference>
<dbReference type="Proteomes" id="UP000005387">
    <property type="component" value="Unassembled WGS sequence"/>
</dbReference>